<accession>A0A4Y2EST9</accession>
<reference evidence="1 2" key="1">
    <citation type="journal article" date="2019" name="Sci. Rep.">
        <title>Orb-weaving spider Araneus ventricosus genome elucidates the spidroin gene catalogue.</title>
        <authorList>
            <person name="Kono N."/>
            <person name="Nakamura H."/>
            <person name="Ohtoshi R."/>
            <person name="Moran D.A.P."/>
            <person name="Shinohara A."/>
            <person name="Yoshida Y."/>
            <person name="Fujiwara M."/>
            <person name="Mori M."/>
            <person name="Tomita M."/>
            <person name="Arakawa K."/>
        </authorList>
    </citation>
    <scope>NUCLEOTIDE SEQUENCE [LARGE SCALE GENOMIC DNA]</scope>
</reference>
<organism evidence="1 2">
    <name type="scientific">Araneus ventricosus</name>
    <name type="common">Orbweaver spider</name>
    <name type="synonym">Epeira ventricosa</name>
    <dbReference type="NCBI Taxonomy" id="182803"/>
    <lineage>
        <taxon>Eukaryota</taxon>
        <taxon>Metazoa</taxon>
        <taxon>Ecdysozoa</taxon>
        <taxon>Arthropoda</taxon>
        <taxon>Chelicerata</taxon>
        <taxon>Arachnida</taxon>
        <taxon>Araneae</taxon>
        <taxon>Araneomorphae</taxon>
        <taxon>Entelegynae</taxon>
        <taxon>Araneoidea</taxon>
        <taxon>Araneidae</taxon>
        <taxon>Araneus</taxon>
    </lineage>
</organism>
<gene>
    <name evidence="1" type="ORF">AVEN_11748_1</name>
</gene>
<dbReference type="AlphaFoldDB" id="A0A4Y2EST9"/>
<evidence type="ECO:0000313" key="1">
    <source>
        <dbReference type="EMBL" id="GBM31577.1"/>
    </source>
</evidence>
<name>A0A4Y2EST9_ARAVE</name>
<dbReference type="Proteomes" id="UP000499080">
    <property type="component" value="Unassembled WGS sequence"/>
</dbReference>
<protein>
    <submittedName>
        <fullName evidence="1">Uncharacterized protein</fullName>
    </submittedName>
</protein>
<keyword evidence="2" id="KW-1185">Reference proteome</keyword>
<sequence length="125" mass="14371">MIRLTLFRPSFKEEHAHRKHVLNNFFLPHLPIDPLITCAIDSRTCKRNARTDQRGPTGPNTFPNIVPRLGKTEEIMSCVPAGNEMICYRGPASVEDRDLIIVCSLIACSFCPRPLILEQWRRMLR</sequence>
<comment type="caution">
    <text evidence="1">The sequence shown here is derived from an EMBL/GenBank/DDBJ whole genome shotgun (WGS) entry which is preliminary data.</text>
</comment>
<dbReference type="EMBL" id="BGPR01000687">
    <property type="protein sequence ID" value="GBM31577.1"/>
    <property type="molecule type" value="Genomic_DNA"/>
</dbReference>
<proteinExistence type="predicted"/>
<evidence type="ECO:0000313" key="2">
    <source>
        <dbReference type="Proteomes" id="UP000499080"/>
    </source>
</evidence>